<dbReference type="InterPro" id="IPR045684">
    <property type="entry name" value="DUF6191"/>
</dbReference>
<dbReference type="Proteomes" id="UP000033393">
    <property type="component" value="Unassembled WGS sequence"/>
</dbReference>
<keyword evidence="2" id="KW-1133">Transmembrane helix</keyword>
<sequence length="93" mass="10222">MAAGMIWAMSLPGVVTILFVMAVIEWVARRKKGGTPLATISFDELGATFEGAKRDELEHRKEERQRRDEEGDGAPPRTKIDLDGGTAVIKLPD</sequence>
<evidence type="ECO:0000256" key="1">
    <source>
        <dbReference type="SAM" id="MobiDB-lite"/>
    </source>
</evidence>
<evidence type="ECO:0000313" key="4">
    <source>
        <dbReference type="Proteomes" id="UP000033393"/>
    </source>
</evidence>
<proteinExistence type="predicted"/>
<dbReference type="PATRIC" id="fig|68170.10.peg.1335"/>
<feature type="region of interest" description="Disordered" evidence="1">
    <location>
        <begin position="53"/>
        <end position="93"/>
    </location>
</feature>
<accession>A0A0F0H3K6</accession>
<keyword evidence="2" id="KW-0812">Transmembrane</keyword>
<dbReference type="Pfam" id="PF19690">
    <property type="entry name" value="DUF6191"/>
    <property type="match status" value="1"/>
</dbReference>
<dbReference type="EMBL" id="JYJG01000062">
    <property type="protein sequence ID" value="KJK50319.1"/>
    <property type="molecule type" value="Genomic_DNA"/>
</dbReference>
<reference evidence="3 4" key="1">
    <citation type="submission" date="2015-02" db="EMBL/GenBank/DDBJ databases">
        <authorList>
            <person name="Ju K.-S."/>
            <person name="Doroghazi J.R."/>
            <person name="Metcalf W."/>
        </authorList>
    </citation>
    <scope>NUCLEOTIDE SEQUENCE [LARGE SCALE GENOMIC DNA]</scope>
    <source>
        <strain evidence="3 4">NRRL B-16140</strain>
    </source>
</reference>
<gene>
    <name evidence="3" type="ORF">UK23_11245</name>
</gene>
<dbReference type="eggNOG" id="ENOG5032XDB">
    <property type="taxonomic scope" value="Bacteria"/>
</dbReference>
<keyword evidence="2" id="KW-0472">Membrane</keyword>
<dbReference type="AlphaFoldDB" id="A0A0F0H3K6"/>
<feature type="transmembrane region" description="Helical" evidence="2">
    <location>
        <begin position="6"/>
        <end position="28"/>
    </location>
</feature>
<evidence type="ECO:0000313" key="3">
    <source>
        <dbReference type="EMBL" id="KJK50319.1"/>
    </source>
</evidence>
<keyword evidence="4" id="KW-1185">Reference proteome</keyword>
<feature type="compositionally biased region" description="Basic and acidic residues" evidence="1">
    <location>
        <begin position="53"/>
        <end position="69"/>
    </location>
</feature>
<organism evidence="3 4">
    <name type="scientific">Lentzea aerocolonigenes</name>
    <name type="common">Lechevalieria aerocolonigenes</name>
    <name type="synonym">Saccharothrix aerocolonigenes</name>
    <dbReference type="NCBI Taxonomy" id="68170"/>
    <lineage>
        <taxon>Bacteria</taxon>
        <taxon>Bacillati</taxon>
        <taxon>Actinomycetota</taxon>
        <taxon>Actinomycetes</taxon>
        <taxon>Pseudonocardiales</taxon>
        <taxon>Pseudonocardiaceae</taxon>
        <taxon>Lentzea</taxon>
    </lineage>
</organism>
<name>A0A0F0H3K6_LENAE</name>
<evidence type="ECO:0000256" key="2">
    <source>
        <dbReference type="SAM" id="Phobius"/>
    </source>
</evidence>
<comment type="caution">
    <text evidence="3">The sequence shown here is derived from an EMBL/GenBank/DDBJ whole genome shotgun (WGS) entry which is preliminary data.</text>
</comment>
<protein>
    <submittedName>
        <fullName evidence="3">Uncharacterized protein</fullName>
    </submittedName>
</protein>